<dbReference type="Proteomes" id="UP000218263">
    <property type="component" value="Chromosome"/>
</dbReference>
<protein>
    <submittedName>
        <fullName evidence="1">Uncharacterized protein</fullName>
    </submittedName>
</protein>
<accession>A0A110B0S8</accession>
<keyword evidence="2" id="KW-1185">Reference proteome</keyword>
<organism evidence="1 2">
    <name type="scientific">Mucilaginibacter gotjawali</name>
    <dbReference type="NCBI Taxonomy" id="1550579"/>
    <lineage>
        <taxon>Bacteria</taxon>
        <taxon>Pseudomonadati</taxon>
        <taxon>Bacteroidota</taxon>
        <taxon>Sphingobacteriia</taxon>
        <taxon>Sphingobacteriales</taxon>
        <taxon>Sphingobacteriaceae</taxon>
        <taxon>Mucilaginibacter</taxon>
    </lineage>
</organism>
<reference evidence="1 2" key="1">
    <citation type="submission" date="2015-12" db="EMBL/GenBank/DDBJ databases">
        <title>Genome sequence of Mucilaginibacter gotjawali.</title>
        <authorList>
            <person name="Lee J.S."/>
            <person name="Lee K.C."/>
            <person name="Kim K.K."/>
            <person name="Lee B.W."/>
        </authorList>
    </citation>
    <scope>NUCLEOTIDE SEQUENCE [LARGE SCALE GENOMIC DNA]</scope>
    <source>
        <strain evidence="1 2">SA3-7</strain>
    </source>
</reference>
<name>A0A110B0S8_9SPHI</name>
<evidence type="ECO:0000313" key="1">
    <source>
        <dbReference type="EMBL" id="BAU52557.1"/>
    </source>
</evidence>
<proteinExistence type="predicted"/>
<gene>
    <name evidence="1" type="ORF">MgSA37_00719</name>
</gene>
<dbReference type="RefSeq" id="WP_183476230.1">
    <property type="nucleotide sequence ID" value="NZ_JACHWX010000015.1"/>
</dbReference>
<evidence type="ECO:0000313" key="2">
    <source>
        <dbReference type="Proteomes" id="UP000218263"/>
    </source>
</evidence>
<dbReference type="KEGG" id="mgot:MgSA37_00719"/>
<dbReference type="AlphaFoldDB" id="A0A110B0S8"/>
<dbReference type="EMBL" id="AP017313">
    <property type="protein sequence ID" value="BAU52557.1"/>
    <property type="molecule type" value="Genomic_DNA"/>
</dbReference>
<sequence length="49" mass="5619">MNYNISFSEMNKLAEQANSKKSKLSLEDMRKQVALLKTKSVSKVKKQQS</sequence>